<keyword evidence="1" id="KW-0812">Transmembrane</keyword>
<gene>
    <name evidence="2" type="ORF">PYS61_02095</name>
</gene>
<evidence type="ECO:0000256" key="1">
    <source>
        <dbReference type="SAM" id="Phobius"/>
    </source>
</evidence>
<protein>
    <submittedName>
        <fullName evidence="2">Uncharacterized protein</fullName>
    </submittedName>
</protein>
<feature type="transmembrane region" description="Helical" evidence="1">
    <location>
        <begin position="7"/>
        <end position="24"/>
    </location>
</feature>
<name>A0ABY8C6U6_9FIRM</name>
<sequence>MYKIISFVAYFLLLISSVNYYSMLQSTDELRYLWITLFVLGVLMQMYVNQKLFRRTATKLVYLDILLVLWVIWVPGIVLPYGLSRLLMITVGMIYALIMARKKQALMN</sequence>
<feature type="transmembrane region" description="Helical" evidence="1">
    <location>
        <begin position="83"/>
        <end position="100"/>
    </location>
</feature>
<feature type="transmembrane region" description="Helical" evidence="1">
    <location>
        <begin position="60"/>
        <end position="77"/>
    </location>
</feature>
<organism evidence="2 3">
    <name type="scientific">Amygdalobacter indicium</name>
    <dbReference type="NCBI Taxonomy" id="3029272"/>
    <lineage>
        <taxon>Bacteria</taxon>
        <taxon>Bacillati</taxon>
        <taxon>Bacillota</taxon>
        <taxon>Clostridia</taxon>
        <taxon>Eubacteriales</taxon>
        <taxon>Oscillospiraceae</taxon>
        <taxon>Amygdalobacter</taxon>
    </lineage>
</organism>
<dbReference type="RefSeq" id="WP_315569819.1">
    <property type="nucleotide sequence ID" value="NZ_CP118866.1"/>
</dbReference>
<accession>A0ABY8C6U6</accession>
<feature type="transmembrane region" description="Helical" evidence="1">
    <location>
        <begin position="30"/>
        <end position="48"/>
    </location>
</feature>
<proteinExistence type="predicted"/>
<keyword evidence="3" id="KW-1185">Reference proteome</keyword>
<reference evidence="2 3" key="1">
    <citation type="submission" date="2023-02" db="EMBL/GenBank/DDBJ databases">
        <title>Novel Oscillospiraceae bacterial genomes.</title>
        <authorList>
            <person name="Srinivasan S."/>
            <person name="Austin M.N."/>
            <person name="Fiedler T.L."/>
            <person name="Strenk S.M."/>
            <person name="Agnew K.J."/>
            <person name="Nagana Gowda G.A."/>
            <person name="Raftery D."/>
            <person name="Beamer M.A."/>
            <person name="Achilles S.L."/>
            <person name="Wiesenfeld H.C."/>
            <person name="Fredricks D.N."/>
            <person name="Hillier S.L."/>
        </authorList>
    </citation>
    <scope>NUCLEOTIDE SEQUENCE [LARGE SCALE GENOMIC DNA]</scope>
    <source>
        <strain evidence="2 3">CHIC02 1186E3-8</strain>
    </source>
</reference>
<evidence type="ECO:0000313" key="3">
    <source>
        <dbReference type="Proteomes" id="UP001220478"/>
    </source>
</evidence>
<keyword evidence="1" id="KW-1133">Transmembrane helix</keyword>
<keyword evidence="1" id="KW-0472">Membrane</keyword>
<dbReference type="Proteomes" id="UP001220478">
    <property type="component" value="Chromosome"/>
</dbReference>
<evidence type="ECO:0000313" key="2">
    <source>
        <dbReference type="EMBL" id="WEG35984.1"/>
    </source>
</evidence>
<dbReference type="EMBL" id="CP118868">
    <property type="protein sequence ID" value="WEG35984.1"/>
    <property type="molecule type" value="Genomic_DNA"/>
</dbReference>